<dbReference type="InterPro" id="IPR050680">
    <property type="entry name" value="YpeA/RimI_acetyltransf"/>
</dbReference>
<comment type="caution">
    <text evidence="4">The sequence shown here is derived from an EMBL/GenBank/DDBJ whole genome shotgun (WGS) entry which is preliminary data.</text>
</comment>
<gene>
    <name evidence="4" type="ORF">Aru02nite_41110</name>
</gene>
<dbReference type="SUPFAM" id="SSF55729">
    <property type="entry name" value="Acyl-CoA N-acyltransferases (Nat)"/>
    <property type="match status" value="1"/>
</dbReference>
<sequence>MSYQRVRGGILGRMVEIRRLTPDDWELFRGARLAALGDAPYAFASTVEREAAFDEWQWRSRVESATWFAAVDGARGVGLVGGFVEESGDLHLIGMWVAEPLRGAGVAARLVEALLAWARHRPFPGVLLWVADGNDRARRFYRRFGFRGTGVRQPLPSDPSVGEEQYRLALEES</sequence>
<dbReference type="PANTHER" id="PTHR43420:SF12">
    <property type="entry name" value="N-ACETYLTRANSFERASE DOMAIN-CONTAINING PROTEIN"/>
    <property type="match status" value="1"/>
</dbReference>
<accession>A0A8J3NDR5</accession>
<evidence type="ECO:0000259" key="3">
    <source>
        <dbReference type="PROSITE" id="PS51186"/>
    </source>
</evidence>
<dbReference type="InterPro" id="IPR000182">
    <property type="entry name" value="GNAT_dom"/>
</dbReference>
<dbReference type="Gene3D" id="3.40.630.30">
    <property type="match status" value="1"/>
</dbReference>
<keyword evidence="1" id="KW-0808">Transferase</keyword>
<protein>
    <submittedName>
        <fullName evidence="4">N-acetyltransferase</fullName>
    </submittedName>
</protein>
<proteinExistence type="predicted"/>
<evidence type="ECO:0000313" key="4">
    <source>
        <dbReference type="EMBL" id="GID13222.1"/>
    </source>
</evidence>
<reference evidence="4" key="1">
    <citation type="submission" date="2021-01" db="EMBL/GenBank/DDBJ databases">
        <title>Whole genome shotgun sequence of Actinocatenispora rupis NBRC 107355.</title>
        <authorList>
            <person name="Komaki H."/>
            <person name="Tamura T."/>
        </authorList>
    </citation>
    <scope>NUCLEOTIDE SEQUENCE</scope>
    <source>
        <strain evidence="4">NBRC 107355</strain>
    </source>
</reference>
<organism evidence="4 5">
    <name type="scientific">Actinocatenispora rupis</name>
    <dbReference type="NCBI Taxonomy" id="519421"/>
    <lineage>
        <taxon>Bacteria</taxon>
        <taxon>Bacillati</taxon>
        <taxon>Actinomycetota</taxon>
        <taxon>Actinomycetes</taxon>
        <taxon>Micromonosporales</taxon>
        <taxon>Micromonosporaceae</taxon>
        <taxon>Actinocatenispora</taxon>
    </lineage>
</organism>
<dbReference type="Proteomes" id="UP000612808">
    <property type="component" value="Unassembled WGS sequence"/>
</dbReference>
<keyword evidence="5" id="KW-1185">Reference proteome</keyword>
<dbReference type="EMBL" id="BOMB01000023">
    <property type="protein sequence ID" value="GID13222.1"/>
    <property type="molecule type" value="Genomic_DNA"/>
</dbReference>
<dbReference type="PANTHER" id="PTHR43420">
    <property type="entry name" value="ACETYLTRANSFERASE"/>
    <property type="match status" value="1"/>
</dbReference>
<dbReference type="GO" id="GO:0016747">
    <property type="term" value="F:acyltransferase activity, transferring groups other than amino-acyl groups"/>
    <property type="evidence" value="ECO:0007669"/>
    <property type="project" value="InterPro"/>
</dbReference>
<dbReference type="Pfam" id="PF00583">
    <property type="entry name" value="Acetyltransf_1"/>
    <property type="match status" value="1"/>
</dbReference>
<dbReference type="AlphaFoldDB" id="A0A8J3NDR5"/>
<dbReference type="CDD" id="cd04301">
    <property type="entry name" value="NAT_SF"/>
    <property type="match status" value="1"/>
</dbReference>
<evidence type="ECO:0000313" key="5">
    <source>
        <dbReference type="Proteomes" id="UP000612808"/>
    </source>
</evidence>
<name>A0A8J3NDR5_9ACTN</name>
<dbReference type="PROSITE" id="PS51186">
    <property type="entry name" value="GNAT"/>
    <property type="match status" value="1"/>
</dbReference>
<dbReference type="InterPro" id="IPR016181">
    <property type="entry name" value="Acyl_CoA_acyltransferase"/>
</dbReference>
<evidence type="ECO:0000256" key="2">
    <source>
        <dbReference type="ARBA" id="ARBA00023315"/>
    </source>
</evidence>
<keyword evidence="2" id="KW-0012">Acyltransferase</keyword>
<evidence type="ECO:0000256" key="1">
    <source>
        <dbReference type="ARBA" id="ARBA00022679"/>
    </source>
</evidence>
<feature type="domain" description="N-acetyltransferase" evidence="3">
    <location>
        <begin position="15"/>
        <end position="171"/>
    </location>
</feature>